<sequence length="53" mass="6199">SLSSGFTIFLQRVVLKVDVHDEKTKRKAMKAVSDLPVTLRELERQQTCCNWRH</sequence>
<accession>A0AAN8Z468</accession>
<evidence type="ECO:0000313" key="1">
    <source>
        <dbReference type="EMBL" id="KAK6925874.1"/>
    </source>
</evidence>
<dbReference type="AlphaFoldDB" id="A0AAN8Z468"/>
<dbReference type="EMBL" id="JBAMMX010000015">
    <property type="protein sequence ID" value="KAK6925874.1"/>
    <property type="molecule type" value="Genomic_DNA"/>
</dbReference>
<name>A0AAN8Z468_9MAGN</name>
<gene>
    <name evidence="1" type="ORF">RJ641_007593</name>
</gene>
<reference evidence="1 2" key="1">
    <citation type="submission" date="2023-12" db="EMBL/GenBank/DDBJ databases">
        <title>A high-quality genome assembly for Dillenia turbinata (Dilleniales).</title>
        <authorList>
            <person name="Chanderbali A."/>
        </authorList>
    </citation>
    <scope>NUCLEOTIDE SEQUENCE [LARGE SCALE GENOMIC DNA]</scope>
    <source>
        <strain evidence="1">LSX21</strain>
        <tissue evidence="1">Leaf</tissue>
    </source>
</reference>
<dbReference type="Proteomes" id="UP001370490">
    <property type="component" value="Unassembled WGS sequence"/>
</dbReference>
<keyword evidence="2" id="KW-1185">Reference proteome</keyword>
<evidence type="ECO:0000313" key="2">
    <source>
        <dbReference type="Proteomes" id="UP001370490"/>
    </source>
</evidence>
<dbReference type="Gene3D" id="3.30.70.100">
    <property type="match status" value="1"/>
</dbReference>
<feature type="non-terminal residue" evidence="1">
    <location>
        <position position="1"/>
    </location>
</feature>
<comment type="caution">
    <text evidence="1">The sequence shown here is derived from an EMBL/GenBank/DDBJ whole genome shotgun (WGS) entry which is preliminary data.</text>
</comment>
<organism evidence="1 2">
    <name type="scientific">Dillenia turbinata</name>
    <dbReference type="NCBI Taxonomy" id="194707"/>
    <lineage>
        <taxon>Eukaryota</taxon>
        <taxon>Viridiplantae</taxon>
        <taxon>Streptophyta</taxon>
        <taxon>Embryophyta</taxon>
        <taxon>Tracheophyta</taxon>
        <taxon>Spermatophyta</taxon>
        <taxon>Magnoliopsida</taxon>
        <taxon>eudicotyledons</taxon>
        <taxon>Gunneridae</taxon>
        <taxon>Pentapetalae</taxon>
        <taxon>Dilleniales</taxon>
        <taxon>Dilleniaceae</taxon>
        <taxon>Dillenia</taxon>
    </lineage>
</organism>
<proteinExistence type="predicted"/>
<protein>
    <submittedName>
        <fullName evidence="1">Uncharacterized protein</fullName>
    </submittedName>
</protein>